<dbReference type="Proteomes" id="UP001626603">
    <property type="component" value="Chromosome"/>
</dbReference>
<dbReference type="Pfam" id="PF16916">
    <property type="entry name" value="ZT_dimer"/>
    <property type="match status" value="1"/>
</dbReference>
<feature type="transmembrane region" description="Helical" evidence="7">
    <location>
        <begin position="9"/>
        <end position="34"/>
    </location>
</feature>
<reference evidence="10 11" key="1">
    <citation type="submission" date="2023-10" db="EMBL/GenBank/DDBJ databases">
        <title>The complete genome sequence of Methanoculleus palmolei DSM 4273.</title>
        <authorList>
            <person name="Lai S.-J."/>
            <person name="You Y.-T."/>
            <person name="Chen S.-C."/>
        </authorList>
    </citation>
    <scope>NUCLEOTIDE SEQUENCE [LARGE SCALE GENOMIC DNA]</scope>
    <source>
        <strain evidence="10 11">DSM 4273</strain>
    </source>
</reference>
<dbReference type="Pfam" id="PF01545">
    <property type="entry name" value="Cation_efflux"/>
    <property type="match status" value="1"/>
</dbReference>
<feature type="domain" description="Cation efflux protein transmembrane" evidence="8">
    <location>
        <begin position="12"/>
        <end position="202"/>
    </location>
</feature>
<dbReference type="InterPro" id="IPR036837">
    <property type="entry name" value="Cation_efflux_CTD_sf"/>
</dbReference>
<dbReference type="FunFam" id="1.20.1510.10:FF:000006">
    <property type="entry name" value="Divalent cation efflux transporter"/>
    <property type="match status" value="1"/>
</dbReference>
<proteinExistence type="inferred from homology"/>
<name>A0ABD8ABR0_9EURY</name>
<dbReference type="InterPro" id="IPR050291">
    <property type="entry name" value="CDF_Transporter"/>
</dbReference>
<keyword evidence="11" id="KW-1185">Reference proteome</keyword>
<organism evidence="10 11">
    <name type="scientific">Methanoculleus palmolei</name>
    <dbReference type="NCBI Taxonomy" id="72612"/>
    <lineage>
        <taxon>Archaea</taxon>
        <taxon>Methanobacteriati</taxon>
        <taxon>Methanobacteriota</taxon>
        <taxon>Stenosarchaea group</taxon>
        <taxon>Methanomicrobia</taxon>
        <taxon>Methanomicrobiales</taxon>
        <taxon>Methanomicrobiaceae</taxon>
        <taxon>Methanoculleus</taxon>
    </lineage>
</organism>
<evidence type="ECO:0000259" key="9">
    <source>
        <dbReference type="Pfam" id="PF16916"/>
    </source>
</evidence>
<evidence type="ECO:0000259" key="8">
    <source>
        <dbReference type="Pfam" id="PF01545"/>
    </source>
</evidence>
<evidence type="ECO:0000256" key="6">
    <source>
        <dbReference type="ARBA" id="ARBA00023136"/>
    </source>
</evidence>
<evidence type="ECO:0000256" key="2">
    <source>
        <dbReference type="ARBA" id="ARBA00008114"/>
    </source>
</evidence>
<dbReference type="AlphaFoldDB" id="A0ABD8ABR0"/>
<dbReference type="SUPFAM" id="SSF160240">
    <property type="entry name" value="Cation efflux protein cytoplasmic domain-like"/>
    <property type="match status" value="1"/>
</dbReference>
<dbReference type="InterPro" id="IPR027470">
    <property type="entry name" value="Cation_efflux_CTD"/>
</dbReference>
<gene>
    <name evidence="10" type="ORF">R6Y95_04560</name>
</gene>
<dbReference type="PANTHER" id="PTHR43840">
    <property type="entry name" value="MITOCHONDRIAL METAL TRANSPORTER 1-RELATED"/>
    <property type="match status" value="1"/>
</dbReference>
<comment type="subcellular location">
    <subcellularLocation>
        <location evidence="1">Membrane</location>
        <topology evidence="1">Multi-pass membrane protein</topology>
    </subcellularLocation>
</comment>
<evidence type="ECO:0000256" key="4">
    <source>
        <dbReference type="ARBA" id="ARBA00022692"/>
    </source>
</evidence>
<dbReference type="GO" id="GO:0016020">
    <property type="term" value="C:membrane"/>
    <property type="evidence" value="ECO:0007669"/>
    <property type="project" value="UniProtKB-SubCell"/>
</dbReference>
<dbReference type="Gene3D" id="3.30.70.1350">
    <property type="entry name" value="Cation efflux protein, cytoplasmic domain"/>
    <property type="match status" value="1"/>
</dbReference>
<protein>
    <submittedName>
        <fullName evidence="10">Cation diffusion facilitator family transporter</fullName>
    </submittedName>
</protein>
<evidence type="ECO:0000256" key="1">
    <source>
        <dbReference type="ARBA" id="ARBA00004141"/>
    </source>
</evidence>
<comment type="similarity">
    <text evidence="2">Belongs to the cation diffusion facilitator (CDF) transporter (TC 2.A.4) family.</text>
</comment>
<keyword evidence="5 7" id="KW-1133">Transmembrane helix</keyword>
<feature type="transmembrane region" description="Helical" evidence="7">
    <location>
        <begin position="102"/>
        <end position="128"/>
    </location>
</feature>
<evidence type="ECO:0000256" key="3">
    <source>
        <dbReference type="ARBA" id="ARBA00022448"/>
    </source>
</evidence>
<dbReference type="InterPro" id="IPR058533">
    <property type="entry name" value="Cation_efflux_TM"/>
</dbReference>
<dbReference type="Gene3D" id="1.20.1510.10">
    <property type="entry name" value="Cation efflux protein transmembrane domain"/>
    <property type="match status" value="1"/>
</dbReference>
<evidence type="ECO:0000256" key="5">
    <source>
        <dbReference type="ARBA" id="ARBA00022989"/>
    </source>
</evidence>
<keyword evidence="3" id="KW-0813">Transport</keyword>
<dbReference type="NCBIfam" id="TIGR01297">
    <property type="entry name" value="CDF"/>
    <property type="match status" value="1"/>
</dbReference>
<keyword evidence="6 7" id="KW-0472">Membrane</keyword>
<dbReference type="EMBL" id="CP137641">
    <property type="protein sequence ID" value="WOX56612.1"/>
    <property type="molecule type" value="Genomic_DNA"/>
</dbReference>
<feature type="transmembrane region" description="Helical" evidence="7">
    <location>
        <begin position="78"/>
        <end position="96"/>
    </location>
</feature>
<dbReference type="InterPro" id="IPR027469">
    <property type="entry name" value="Cation_efflux_TMD_sf"/>
</dbReference>
<keyword evidence="4 7" id="KW-0812">Transmembrane</keyword>
<accession>A0ABD8ABR0</accession>
<evidence type="ECO:0000313" key="10">
    <source>
        <dbReference type="EMBL" id="WOX56612.1"/>
    </source>
</evidence>
<evidence type="ECO:0000313" key="11">
    <source>
        <dbReference type="Proteomes" id="UP001626603"/>
    </source>
</evidence>
<dbReference type="InterPro" id="IPR002524">
    <property type="entry name" value="Cation_efflux"/>
</dbReference>
<dbReference type="SUPFAM" id="SSF161111">
    <property type="entry name" value="Cation efflux protein transmembrane domain-like"/>
    <property type="match status" value="1"/>
</dbReference>
<dbReference type="PANTHER" id="PTHR43840:SF15">
    <property type="entry name" value="MITOCHONDRIAL METAL TRANSPORTER 1-RELATED"/>
    <property type="match status" value="1"/>
</dbReference>
<sequence>MQDPRVRRVFITVLILNLVVALAKAVFGLLAGSVSMVADALHSGFDSFSNVVGIVALYFAEKPPDPKHPYGHGKIETLGTLVIGAMLLLTAAGVLFEGYRRLVAPVAPVITSVTVGVMIGTLAVNIAISTYEKRKGEEYHSQILIADSMHTRSDVFVSIAVLAGFLAVRLGYPTADPVIAFIIGILIARMGVEVIYEAAQVLTDTMEPPCDPALIRAVVTNTPGVVGCHDFRCRGRRGEIFADIHITVDPALPVAAAHAISDEVERRLKEAAPEIVEIVVHIEPESSA</sequence>
<evidence type="ECO:0000256" key="7">
    <source>
        <dbReference type="SAM" id="Phobius"/>
    </source>
</evidence>
<feature type="domain" description="Cation efflux protein cytoplasmic" evidence="9">
    <location>
        <begin position="214"/>
        <end position="285"/>
    </location>
</feature>